<sequence length="305" mass="33488">MSKTDCHASAALHMRRMSLVLLLLLLLPFVSVGVLGDVSTYYQYTAVQQVDTRKFLRAFIAVNPLLENLSSDNFCDWPYVDCTLNGVDFYLDETSAAGVLPDVPAGVRGRNIILTSINIRYAEQNLIGTLPASWGVLSQVRFLSLYRNALTGTLPPEWSGMRGVSWMMLNDNHFRGTVPTSWGSLPFVTWVNLNGNMLTGSVPASWSRATRLRIVEMEGNALSGTLPAEWSSMDDLRAINMRHNNLTGTLPSAWASAPMLNTVSLIKNRFCGCVPTSWVARGSAYRVDVDEALTAANCSTANACR</sequence>
<evidence type="ECO:0000256" key="1">
    <source>
        <dbReference type="ARBA" id="ARBA00022729"/>
    </source>
</evidence>
<dbReference type="AlphaFoldDB" id="A0AAW0F121"/>
<keyword evidence="4" id="KW-1185">Reference proteome</keyword>
<dbReference type="Gene3D" id="3.80.10.10">
    <property type="entry name" value="Ribonuclease Inhibitor"/>
    <property type="match status" value="1"/>
</dbReference>
<feature type="signal peptide" evidence="2">
    <location>
        <begin position="1"/>
        <end position="36"/>
    </location>
</feature>
<dbReference type="PANTHER" id="PTHR47988">
    <property type="entry name" value="SOMATIC EMBRYOGENESIS RECEPTOR KINASE 1"/>
    <property type="match status" value="1"/>
</dbReference>
<accession>A0AAW0F121</accession>
<proteinExistence type="predicted"/>
<name>A0AAW0F121_9TRYP</name>
<dbReference type="InterPro" id="IPR001611">
    <property type="entry name" value="Leu-rich_rpt"/>
</dbReference>
<dbReference type="SUPFAM" id="SSF52058">
    <property type="entry name" value="L domain-like"/>
    <property type="match status" value="1"/>
</dbReference>
<comment type="caution">
    <text evidence="3">The sequence shown here is derived from an EMBL/GenBank/DDBJ whole genome shotgun (WGS) entry which is preliminary data.</text>
</comment>
<feature type="chain" id="PRO_5043418305" evidence="2">
    <location>
        <begin position="37"/>
        <end position="305"/>
    </location>
</feature>
<reference evidence="3 4" key="1">
    <citation type="journal article" date="2021" name="MBio">
        <title>A New Model Trypanosomatid, Novymonas esmeraldas: Genomic Perception of Its 'Candidatus Pandoraea novymonadis' Endosymbiont.</title>
        <authorList>
            <person name="Zakharova A."/>
            <person name="Saura A."/>
            <person name="Butenko A."/>
            <person name="Podesvova L."/>
            <person name="Warmusova S."/>
            <person name="Kostygov A.Y."/>
            <person name="Nenarokova A."/>
            <person name="Lukes J."/>
            <person name="Opperdoes F.R."/>
            <person name="Yurchenko V."/>
        </authorList>
    </citation>
    <scope>NUCLEOTIDE SEQUENCE [LARGE SCALE GENOMIC DNA]</scope>
    <source>
        <strain evidence="3 4">E262AT.01</strain>
    </source>
</reference>
<evidence type="ECO:0000313" key="3">
    <source>
        <dbReference type="EMBL" id="KAK7198869.1"/>
    </source>
</evidence>
<evidence type="ECO:0000256" key="2">
    <source>
        <dbReference type="SAM" id="SignalP"/>
    </source>
</evidence>
<gene>
    <name evidence="3" type="ORF">NESM_000853400</name>
</gene>
<dbReference type="Pfam" id="PF00560">
    <property type="entry name" value="LRR_1"/>
    <property type="match status" value="1"/>
</dbReference>
<keyword evidence="1 2" id="KW-0732">Signal</keyword>
<dbReference type="Proteomes" id="UP001430356">
    <property type="component" value="Unassembled WGS sequence"/>
</dbReference>
<dbReference type="EMBL" id="JAECZO010000183">
    <property type="protein sequence ID" value="KAK7198869.1"/>
    <property type="molecule type" value="Genomic_DNA"/>
</dbReference>
<protein>
    <submittedName>
        <fullName evidence="3">Uncharacterized protein</fullName>
    </submittedName>
</protein>
<evidence type="ECO:0000313" key="4">
    <source>
        <dbReference type="Proteomes" id="UP001430356"/>
    </source>
</evidence>
<organism evidence="3 4">
    <name type="scientific">Novymonas esmeraldas</name>
    <dbReference type="NCBI Taxonomy" id="1808958"/>
    <lineage>
        <taxon>Eukaryota</taxon>
        <taxon>Discoba</taxon>
        <taxon>Euglenozoa</taxon>
        <taxon>Kinetoplastea</taxon>
        <taxon>Metakinetoplastina</taxon>
        <taxon>Trypanosomatida</taxon>
        <taxon>Trypanosomatidae</taxon>
        <taxon>Novymonas</taxon>
    </lineage>
</organism>
<dbReference type="InterPro" id="IPR032675">
    <property type="entry name" value="LRR_dom_sf"/>
</dbReference>